<evidence type="ECO:0000313" key="1">
    <source>
        <dbReference type="EMBL" id="ANP47766.1"/>
    </source>
</evidence>
<dbReference type="InParanoid" id="A0A1B1AMI1"/>
<dbReference type="RefSeq" id="WP_066774202.1">
    <property type="nucleotide sequence ID" value="NZ_CP013244.1"/>
</dbReference>
<evidence type="ECO:0008006" key="3">
    <source>
        <dbReference type="Google" id="ProtNLM"/>
    </source>
</evidence>
<dbReference type="AlphaFoldDB" id="A0A1B1AMI1"/>
<proteinExistence type="predicted"/>
<dbReference type="EMBL" id="CP013244">
    <property type="protein sequence ID" value="ANP47766.1"/>
    <property type="molecule type" value="Genomic_DNA"/>
</dbReference>
<gene>
    <name evidence="1" type="ORF">ATE48_18625</name>
</gene>
<accession>A0A1B1AMI1</accession>
<name>A0A1B1AMI1_9PROT</name>
<reference evidence="1 2" key="1">
    <citation type="submission" date="2015-11" db="EMBL/GenBank/DDBJ databases">
        <title>Whole-Genome Sequence of Candidatus Oderbacter manganicum from the National Park Lower Oder Valley, Germany.</title>
        <authorList>
            <person name="Braun B."/>
            <person name="Liere K."/>
            <person name="Szewzyk U."/>
        </authorList>
    </citation>
    <scope>NUCLEOTIDE SEQUENCE [LARGE SCALE GENOMIC DNA]</scope>
    <source>
        <strain evidence="1 2">OTSz_A_272</strain>
    </source>
</reference>
<sequence length="95" mass="10262">MQSQDEAGSEPLAWSDDFKMRRKEASALAAALGYPLAPATLAKMAVQGGGPEIAYFGTVPLYEVASFKEWLNSRTTRARSTAELRRNLQVEAAAA</sequence>
<dbReference type="STRING" id="1759059.ATE48_18625"/>
<dbReference type="Proteomes" id="UP000092498">
    <property type="component" value="Chromosome"/>
</dbReference>
<evidence type="ECO:0000313" key="2">
    <source>
        <dbReference type="Proteomes" id="UP000092498"/>
    </source>
</evidence>
<organism evidence="1 2">
    <name type="scientific">Candidatus Viadribacter manganicus</name>
    <dbReference type="NCBI Taxonomy" id="1759059"/>
    <lineage>
        <taxon>Bacteria</taxon>
        <taxon>Pseudomonadati</taxon>
        <taxon>Pseudomonadota</taxon>
        <taxon>Alphaproteobacteria</taxon>
        <taxon>Hyphomonadales</taxon>
        <taxon>Hyphomonadaceae</taxon>
        <taxon>Candidatus Viadribacter</taxon>
    </lineage>
</organism>
<dbReference type="OrthoDB" id="7364180at2"/>
<dbReference type="KEGG" id="cbot:ATE48_18625"/>
<keyword evidence="2" id="KW-1185">Reference proteome</keyword>
<protein>
    <recommendedName>
        <fullName evidence="3">DNA-binding protein</fullName>
    </recommendedName>
</protein>